<evidence type="ECO:0000256" key="5">
    <source>
        <dbReference type="ARBA" id="ARBA00022729"/>
    </source>
</evidence>
<sequence>MASNNLFVLLAVVLVVLPTVTMATDYLVGDSSGWTVGFDYQNWAKDKVFHVGDSLVFNYTVGVHNVIKVDGPGFANCTIPSDNSNVLASGHDVITLAAPGKKWYICGKLKHCAEHGQKLVINVEAVAPAPAPNSAYGIVTSAFQVLMAAIVALALLV</sequence>
<dbReference type="GO" id="GO:0009055">
    <property type="term" value="F:electron transfer activity"/>
    <property type="evidence" value="ECO:0007669"/>
    <property type="project" value="InterPro"/>
</dbReference>
<evidence type="ECO:0000256" key="11">
    <source>
        <dbReference type="ARBA" id="ARBA00023180"/>
    </source>
</evidence>
<evidence type="ECO:0000256" key="3">
    <source>
        <dbReference type="ARBA" id="ARBA00022692"/>
    </source>
</evidence>
<feature type="transmembrane region" description="Helical" evidence="12">
    <location>
        <begin position="135"/>
        <end position="156"/>
    </location>
</feature>
<dbReference type="Gene3D" id="2.60.40.420">
    <property type="entry name" value="Cupredoxins - blue copper proteins"/>
    <property type="match status" value="1"/>
</dbReference>
<evidence type="ECO:0000259" key="14">
    <source>
        <dbReference type="PROSITE" id="PS51485"/>
    </source>
</evidence>
<evidence type="ECO:0000256" key="6">
    <source>
        <dbReference type="ARBA" id="ARBA00022982"/>
    </source>
</evidence>
<keyword evidence="11" id="KW-0325">Glycoprotein</keyword>
<feature type="signal peptide" evidence="13">
    <location>
        <begin position="1"/>
        <end position="23"/>
    </location>
</feature>
<keyword evidence="2" id="KW-0813">Transport</keyword>
<keyword evidence="16" id="KW-1185">Reference proteome</keyword>
<dbReference type="PANTHER" id="PTHR33021:SF533">
    <property type="entry name" value="PHYTOCYANIN DOMAIN-CONTAINING PROTEIN"/>
    <property type="match status" value="1"/>
</dbReference>
<evidence type="ECO:0000256" key="4">
    <source>
        <dbReference type="ARBA" id="ARBA00022723"/>
    </source>
</evidence>
<keyword evidence="4" id="KW-0479">Metal-binding</keyword>
<evidence type="ECO:0000256" key="9">
    <source>
        <dbReference type="ARBA" id="ARBA00023136"/>
    </source>
</evidence>
<comment type="subcellular location">
    <subcellularLocation>
        <location evidence="1">Membrane</location>
        <topology evidence="1">Single-pass type I membrane protein</topology>
    </subcellularLocation>
</comment>
<dbReference type="Proteomes" id="UP001187471">
    <property type="component" value="Unassembled WGS sequence"/>
</dbReference>
<evidence type="ECO:0000313" key="15">
    <source>
        <dbReference type="EMBL" id="KAK2982076.1"/>
    </source>
</evidence>
<dbReference type="SUPFAM" id="SSF49503">
    <property type="entry name" value="Cupredoxins"/>
    <property type="match status" value="1"/>
</dbReference>
<evidence type="ECO:0000256" key="8">
    <source>
        <dbReference type="ARBA" id="ARBA00023008"/>
    </source>
</evidence>
<feature type="domain" description="Phytocyanin" evidence="14">
    <location>
        <begin position="24"/>
        <end position="125"/>
    </location>
</feature>
<evidence type="ECO:0000256" key="13">
    <source>
        <dbReference type="SAM" id="SignalP"/>
    </source>
</evidence>
<keyword evidence="6" id="KW-0249">Electron transport</keyword>
<dbReference type="Pfam" id="PF02298">
    <property type="entry name" value="Cu_bind_like"/>
    <property type="match status" value="1"/>
</dbReference>
<reference evidence="15" key="1">
    <citation type="submission" date="2022-12" db="EMBL/GenBank/DDBJ databases">
        <title>Draft genome assemblies for two species of Escallonia (Escalloniales).</title>
        <authorList>
            <person name="Chanderbali A."/>
            <person name="Dervinis C."/>
            <person name="Anghel I."/>
            <person name="Soltis D."/>
            <person name="Soltis P."/>
            <person name="Zapata F."/>
        </authorList>
    </citation>
    <scope>NUCLEOTIDE SEQUENCE</scope>
    <source>
        <strain evidence="15">UCBG92.1500</strain>
        <tissue evidence="15">Leaf</tissue>
    </source>
</reference>
<dbReference type="GO" id="GO:0005886">
    <property type="term" value="C:plasma membrane"/>
    <property type="evidence" value="ECO:0007669"/>
    <property type="project" value="TreeGrafter"/>
</dbReference>
<name>A0AA88RMP2_9ASTE</name>
<gene>
    <name evidence="15" type="ORF">RJ640_003201</name>
</gene>
<dbReference type="EMBL" id="JAVXUO010001472">
    <property type="protein sequence ID" value="KAK2982076.1"/>
    <property type="molecule type" value="Genomic_DNA"/>
</dbReference>
<dbReference type="GO" id="GO:0046872">
    <property type="term" value="F:metal ion binding"/>
    <property type="evidence" value="ECO:0007669"/>
    <property type="project" value="UniProtKB-KW"/>
</dbReference>
<dbReference type="InterPro" id="IPR039391">
    <property type="entry name" value="Phytocyanin-like"/>
</dbReference>
<keyword evidence="10" id="KW-1015">Disulfide bond</keyword>
<evidence type="ECO:0000256" key="7">
    <source>
        <dbReference type="ARBA" id="ARBA00022989"/>
    </source>
</evidence>
<dbReference type="FunFam" id="2.60.40.420:FF:000067">
    <property type="entry name" value="Cupredoxin superfamily protein"/>
    <property type="match status" value="1"/>
</dbReference>
<organism evidence="15 16">
    <name type="scientific">Escallonia rubra</name>
    <dbReference type="NCBI Taxonomy" id="112253"/>
    <lineage>
        <taxon>Eukaryota</taxon>
        <taxon>Viridiplantae</taxon>
        <taxon>Streptophyta</taxon>
        <taxon>Embryophyta</taxon>
        <taxon>Tracheophyta</taxon>
        <taxon>Spermatophyta</taxon>
        <taxon>Magnoliopsida</taxon>
        <taxon>eudicotyledons</taxon>
        <taxon>Gunneridae</taxon>
        <taxon>Pentapetalae</taxon>
        <taxon>asterids</taxon>
        <taxon>campanulids</taxon>
        <taxon>Escalloniales</taxon>
        <taxon>Escalloniaceae</taxon>
        <taxon>Escallonia</taxon>
    </lineage>
</organism>
<keyword evidence="5 13" id="KW-0732">Signal</keyword>
<evidence type="ECO:0000313" key="16">
    <source>
        <dbReference type="Proteomes" id="UP001187471"/>
    </source>
</evidence>
<dbReference type="InterPro" id="IPR003245">
    <property type="entry name" value="Phytocyanin_dom"/>
</dbReference>
<evidence type="ECO:0000256" key="10">
    <source>
        <dbReference type="ARBA" id="ARBA00023157"/>
    </source>
</evidence>
<comment type="caution">
    <text evidence="15">The sequence shown here is derived from an EMBL/GenBank/DDBJ whole genome shotgun (WGS) entry which is preliminary data.</text>
</comment>
<evidence type="ECO:0000256" key="12">
    <source>
        <dbReference type="SAM" id="Phobius"/>
    </source>
</evidence>
<feature type="chain" id="PRO_5041659713" description="Phytocyanin domain-containing protein" evidence="13">
    <location>
        <begin position="24"/>
        <end position="157"/>
    </location>
</feature>
<dbReference type="PANTHER" id="PTHR33021">
    <property type="entry name" value="BLUE COPPER PROTEIN"/>
    <property type="match status" value="1"/>
</dbReference>
<dbReference type="AlphaFoldDB" id="A0AA88RMP2"/>
<dbReference type="CDD" id="cd04216">
    <property type="entry name" value="Phytocyanin"/>
    <property type="match status" value="1"/>
</dbReference>
<keyword evidence="9 12" id="KW-0472">Membrane</keyword>
<accession>A0AA88RMP2</accession>
<evidence type="ECO:0000256" key="1">
    <source>
        <dbReference type="ARBA" id="ARBA00004479"/>
    </source>
</evidence>
<keyword evidence="3 12" id="KW-0812">Transmembrane</keyword>
<dbReference type="GO" id="GO:0009610">
    <property type="term" value="P:response to symbiotic fungus"/>
    <property type="evidence" value="ECO:0007669"/>
    <property type="project" value="UniProtKB-ARBA"/>
</dbReference>
<proteinExistence type="predicted"/>
<keyword evidence="7 12" id="KW-1133">Transmembrane helix</keyword>
<keyword evidence="8" id="KW-0186">Copper</keyword>
<dbReference type="PROSITE" id="PS51485">
    <property type="entry name" value="PHYTOCYANIN"/>
    <property type="match status" value="1"/>
</dbReference>
<protein>
    <recommendedName>
        <fullName evidence="14">Phytocyanin domain-containing protein</fullName>
    </recommendedName>
</protein>
<dbReference type="InterPro" id="IPR008972">
    <property type="entry name" value="Cupredoxin"/>
</dbReference>
<evidence type="ECO:0000256" key="2">
    <source>
        <dbReference type="ARBA" id="ARBA00022448"/>
    </source>
</evidence>